<proteinExistence type="predicted"/>
<sequence length="433" mass="49693">MNRSVKVAVIGAGVSGLSAARELQREGHRVVVFEKHHRIGGAWVYDPRTESDPLSVDPNRETIHSSLYLSLRTNLPRPLMGFLDYPFSKEETGDPRTFPGHEEVLRFLDKFADEFGLHSLIRFNTEVVRVEQIDSDWVVESNPRGSASGSQERETFEAVVVCTGHYTTPRLAKIPGIERWPGFQMHSHNYRVPEPFRGQIVVIIGLGPSGFDISREVAPIAKEVHMATKIPHGMDFKLENRDNIFYHTTIKQVYEDGLVTFEDGFSIRANAMIHCTGYRYNFPFLDTNGAVSVEKKWVEPLYKHVFPPALAPSLSFVGLTYLEAIFHVIELQSKWVARVLSGKVHLPTEEEMMISVQKDYQQLEEKGVPMDQTHCLRPFQADYKHWLAAQCGLAPLEEWRENMFAECIKNFFEKKDKFRDQWDDDYWDAIICS</sequence>
<dbReference type="Proteomes" id="UP000828941">
    <property type="component" value="Chromosome 9"/>
</dbReference>
<evidence type="ECO:0000313" key="2">
    <source>
        <dbReference type="Proteomes" id="UP000828941"/>
    </source>
</evidence>
<comment type="caution">
    <text evidence="1">The sequence shown here is derived from an EMBL/GenBank/DDBJ whole genome shotgun (WGS) entry which is preliminary data.</text>
</comment>
<protein>
    <submittedName>
        <fullName evidence="1">Uncharacterized protein</fullName>
    </submittedName>
</protein>
<keyword evidence="2" id="KW-1185">Reference proteome</keyword>
<organism evidence="1 2">
    <name type="scientific">Bauhinia variegata</name>
    <name type="common">Purple orchid tree</name>
    <name type="synonym">Phanera variegata</name>
    <dbReference type="NCBI Taxonomy" id="167791"/>
    <lineage>
        <taxon>Eukaryota</taxon>
        <taxon>Viridiplantae</taxon>
        <taxon>Streptophyta</taxon>
        <taxon>Embryophyta</taxon>
        <taxon>Tracheophyta</taxon>
        <taxon>Spermatophyta</taxon>
        <taxon>Magnoliopsida</taxon>
        <taxon>eudicotyledons</taxon>
        <taxon>Gunneridae</taxon>
        <taxon>Pentapetalae</taxon>
        <taxon>rosids</taxon>
        <taxon>fabids</taxon>
        <taxon>Fabales</taxon>
        <taxon>Fabaceae</taxon>
        <taxon>Cercidoideae</taxon>
        <taxon>Cercideae</taxon>
        <taxon>Bauhiniinae</taxon>
        <taxon>Bauhinia</taxon>
    </lineage>
</organism>
<accession>A0ACB9MH93</accession>
<name>A0ACB9MH93_BAUVA</name>
<dbReference type="EMBL" id="CM039434">
    <property type="protein sequence ID" value="KAI4323517.1"/>
    <property type="molecule type" value="Genomic_DNA"/>
</dbReference>
<reference evidence="1 2" key="1">
    <citation type="journal article" date="2022" name="DNA Res.">
        <title>Chromosomal-level genome assembly of the orchid tree Bauhinia variegata (Leguminosae; Cercidoideae) supports the allotetraploid origin hypothesis of Bauhinia.</title>
        <authorList>
            <person name="Zhong Y."/>
            <person name="Chen Y."/>
            <person name="Zheng D."/>
            <person name="Pang J."/>
            <person name="Liu Y."/>
            <person name="Luo S."/>
            <person name="Meng S."/>
            <person name="Qian L."/>
            <person name="Wei D."/>
            <person name="Dai S."/>
            <person name="Zhou R."/>
        </authorList>
    </citation>
    <scope>NUCLEOTIDE SEQUENCE [LARGE SCALE GENOMIC DNA]</scope>
    <source>
        <strain evidence="1">BV-YZ2020</strain>
    </source>
</reference>
<gene>
    <name evidence="1" type="ORF">L6164_023115</name>
</gene>
<evidence type="ECO:0000313" key="1">
    <source>
        <dbReference type="EMBL" id="KAI4323517.1"/>
    </source>
</evidence>